<gene>
    <name evidence="1" type="ORF">MM415B01880_0019</name>
</gene>
<proteinExistence type="predicted"/>
<evidence type="ECO:0000313" key="1">
    <source>
        <dbReference type="EMBL" id="QJA56341.1"/>
    </source>
</evidence>
<sequence length="69" mass="7928">MMNILEAKNRILDLNTQVLVNPDNSVYTEYHSVRTALLQEQKQELENILTQLADTSWNAALLIETEVAR</sequence>
<reference evidence="1" key="1">
    <citation type="submission" date="2020-03" db="EMBL/GenBank/DDBJ databases">
        <title>The deep terrestrial virosphere.</title>
        <authorList>
            <person name="Holmfeldt K."/>
            <person name="Nilsson E."/>
            <person name="Simone D."/>
            <person name="Lopez-Fernandez M."/>
            <person name="Wu X."/>
            <person name="de Brujin I."/>
            <person name="Lundin D."/>
            <person name="Andersson A."/>
            <person name="Bertilsson S."/>
            <person name="Dopson M."/>
        </authorList>
    </citation>
    <scope>NUCLEOTIDE SEQUENCE</scope>
    <source>
        <strain evidence="1">MM415B01880</strain>
    </source>
</reference>
<dbReference type="EMBL" id="MT141212">
    <property type="protein sequence ID" value="QJA56341.1"/>
    <property type="molecule type" value="Genomic_DNA"/>
</dbReference>
<name>A0A6M3IG43_9ZZZZ</name>
<protein>
    <submittedName>
        <fullName evidence="1">Uncharacterized protein</fullName>
    </submittedName>
</protein>
<organism evidence="1">
    <name type="scientific">viral metagenome</name>
    <dbReference type="NCBI Taxonomy" id="1070528"/>
    <lineage>
        <taxon>unclassified sequences</taxon>
        <taxon>metagenomes</taxon>
        <taxon>organismal metagenomes</taxon>
    </lineage>
</organism>
<accession>A0A6M3IG43</accession>
<dbReference type="AlphaFoldDB" id="A0A6M3IG43"/>